<keyword evidence="7" id="KW-1185">Reference proteome</keyword>
<dbReference type="GO" id="GO:0003723">
    <property type="term" value="F:RNA binding"/>
    <property type="evidence" value="ECO:0007669"/>
    <property type="project" value="UniProtKB-UniRule"/>
</dbReference>
<gene>
    <name evidence="6" type="ORF">GMORB2_3525</name>
</gene>
<dbReference type="Pfam" id="PF00076">
    <property type="entry name" value="RRM_1"/>
    <property type="match status" value="2"/>
</dbReference>
<dbReference type="InterPro" id="IPR012677">
    <property type="entry name" value="Nucleotide-bd_a/b_plait_sf"/>
</dbReference>
<feature type="compositionally biased region" description="Polar residues" evidence="4">
    <location>
        <begin position="477"/>
        <end position="487"/>
    </location>
</feature>
<feature type="region of interest" description="Disordered" evidence="4">
    <location>
        <begin position="60"/>
        <end position="131"/>
    </location>
</feature>
<keyword evidence="2 3" id="KW-0694">RNA-binding</keyword>
<dbReference type="InterPro" id="IPR035979">
    <property type="entry name" value="RBD_domain_sf"/>
</dbReference>
<organism evidence="6 7">
    <name type="scientific">Geosmithia morbida</name>
    <dbReference type="NCBI Taxonomy" id="1094350"/>
    <lineage>
        <taxon>Eukaryota</taxon>
        <taxon>Fungi</taxon>
        <taxon>Dikarya</taxon>
        <taxon>Ascomycota</taxon>
        <taxon>Pezizomycotina</taxon>
        <taxon>Sordariomycetes</taxon>
        <taxon>Hypocreomycetidae</taxon>
        <taxon>Hypocreales</taxon>
        <taxon>Bionectriaceae</taxon>
        <taxon>Geosmithia</taxon>
    </lineage>
</organism>
<dbReference type="OrthoDB" id="410044at2759"/>
<dbReference type="RefSeq" id="XP_035318489.1">
    <property type="nucleotide sequence ID" value="XM_035465501.1"/>
</dbReference>
<dbReference type="Gene3D" id="3.30.70.330">
    <property type="match status" value="2"/>
</dbReference>
<feature type="region of interest" description="Disordered" evidence="4">
    <location>
        <begin position="445"/>
        <end position="487"/>
    </location>
</feature>
<dbReference type="EMBL" id="JAANYQ010000020">
    <property type="protein sequence ID" value="KAF4119837.1"/>
    <property type="molecule type" value="Genomic_DNA"/>
</dbReference>
<feature type="domain" description="RRM" evidence="5">
    <location>
        <begin position="331"/>
        <end position="410"/>
    </location>
</feature>
<evidence type="ECO:0000256" key="2">
    <source>
        <dbReference type="ARBA" id="ARBA00022884"/>
    </source>
</evidence>
<name>A0A9P5CYW8_9HYPO</name>
<dbReference type="InterPro" id="IPR000504">
    <property type="entry name" value="RRM_dom"/>
</dbReference>
<feature type="compositionally biased region" description="Acidic residues" evidence="4">
    <location>
        <begin position="60"/>
        <end position="70"/>
    </location>
</feature>
<evidence type="ECO:0000313" key="6">
    <source>
        <dbReference type="EMBL" id="KAF4119837.1"/>
    </source>
</evidence>
<proteinExistence type="predicted"/>
<dbReference type="SMART" id="SM00360">
    <property type="entry name" value="RRM"/>
    <property type="match status" value="2"/>
</dbReference>
<dbReference type="PANTHER" id="PTHR24012">
    <property type="entry name" value="RNA BINDING PROTEIN"/>
    <property type="match status" value="1"/>
</dbReference>
<dbReference type="AlphaFoldDB" id="A0A9P5CYW8"/>
<keyword evidence="1" id="KW-0677">Repeat</keyword>
<sequence>MSVPARSLGRSGGLRKTNSYSILANYDASSEDEDCILPDGGVRLGSRLKTLSMSAINNELEEDTSSDDASNDVAENTTATEPADDLTAHPEPPCEEDNVPEGLSETSDEAGTNAANGPVGDISTQESSDVPVFTGEEDPQEIYSPSACVFVANLTLGISDSILAGEVYRIFSQFGTVFVKIRRDSAHMPFAFCQYTTGEDAQRAIQGGHGIVLLGRECRTELAKANSVFVVRRTDGGPITEPEARNFMSPLGDIMSIEPLDGTMQHQLGMSVALVVRYRVYNPARDISVINNAQKKFLAFPFDAKRMSRTGRPYVSSDRPSGQARYEVDRRSAYLGNLPLDFSQREFNDMAAKCGNVVKVSVNHKIVAGGKEIVFCFVEFTQSASVDGFVHAYDGSELRGYIMRAQHKLTRKQQEDEAGSLSGPGSHPAAFPGYQGICGGSQPSILTPKAIEQGPAPGIHHSGGQQLDRRTIRPMQGNPSLRRSFERSAQTSQVATDNAVVPHGAMQPCSVPPYGFSQQQPYGPPPPVPYGYPGHYAPPMQPPMVPGYTGYYPGMPGDPLAHMYGPYGLSIFRCFF</sequence>
<comment type="caution">
    <text evidence="6">The sequence shown here is derived from an EMBL/GenBank/DDBJ whole genome shotgun (WGS) entry which is preliminary data.</text>
</comment>
<accession>A0A9P5CYW8</accession>
<reference evidence="6" key="1">
    <citation type="submission" date="2020-03" db="EMBL/GenBank/DDBJ databases">
        <title>Site-based positive gene gene selection in Geosmithia morbida across the United States reveals a broad range of putative effectors and factors for local host and environmental adapation.</title>
        <authorList>
            <person name="Onufrak A."/>
            <person name="Murdoch R.W."/>
            <person name="Gazis R."/>
            <person name="Huff M."/>
            <person name="Staton M."/>
            <person name="Klingeman W."/>
            <person name="Hadziabdic D."/>
        </authorList>
    </citation>
    <scope>NUCLEOTIDE SEQUENCE</scope>
    <source>
        <strain evidence="6">1262</strain>
    </source>
</reference>
<dbReference type="PROSITE" id="PS50102">
    <property type="entry name" value="RRM"/>
    <property type="match status" value="2"/>
</dbReference>
<dbReference type="Proteomes" id="UP000749293">
    <property type="component" value="Unassembled WGS sequence"/>
</dbReference>
<evidence type="ECO:0000256" key="1">
    <source>
        <dbReference type="ARBA" id="ARBA00022737"/>
    </source>
</evidence>
<dbReference type="GeneID" id="55969753"/>
<dbReference type="SUPFAM" id="SSF54928">
    <property type="entry name" value="RNA-binding domain, RBD"/>
    <property type="match status" value="2"/>
</dbReference>
<protein>
    <submittedName>
        <fullName evidence="6">RNA recognition motif (RRM) domain</fullName>
    </submittedName>
</protein>
<dbReference type="CDD" id="cd00590">
    <property type="entry name" value="RRM_SF"/>
    <property type="match status" value="1"/>
</dbReference>
<evidence type="ECO:0000259" key="5">
    <source>
        <dbReference type="PROSITE" id="PS50102"/>
    </source>
</evidence>
<evidence type="ECO:0000256" key="4">
    <source>
        <dbReference type="SAM" id="MobiDB-lite"/>
    </source>
</evidence>
<evidence type="ECO:0000313" key="7">
    <source>
        <dbReference type="Proteomes" id="UP000749293"/>
    </source>
</evidence>
<evidence type="ECO:0000256" key="3">
    <source>
        <dbReference type="PROSITE-ProRule" id="PRU00176"/>
    </source>
</evidence>
<feature type="domain" description="RRM" evidence="5">
    <location>
        <begin position="147"/>
        <end position="225"/>
    </location>
</feature>